<evidence type="ECO:0000313" key="1">
    <source>
        <dbReference type="EMBL" id="SQH74322.1"/>
    </source>
</evidence>
<dbReference type="AlphaFoldDB" id="A0A330LW75"/>
<reference evidence="2" key="1">
    <citation type="submission" date="2018-06" db="EMBL/GenBank/DDBJ databases">
        <authorList>
            <person name="Cea G.-C."/>
            <person name="William W."/>
        </authorList>
    </citation>
    <scope>NUCLEOTIDE SEQUENCE [LARGE SCALE GENOMIC DNA]</scope>
    <source>
        <strain evidence="2">DB21MT-2</strain>
    </source>
</reference>
<organism evidence="1 2">
    <name type="scientific">Shewanella benthica</name>
    <dbReference type="NCBI Taxonomy" id="43661"/>
    <lineage>
        <taxon>Bacteria</taxon>
        <taxon>Pseudomonadati</taxon>
        <taxon>Pseudomonadota</taxon>
        <taxon>Gammaproteobacteria</taxon>
        <taxon>Alteromonadales</taxon>
        <taxon>Shewanellaceae</taxon>
        <taxon>Shewanella</taxon>
    </lineage>
</organism>
<evidence type="ECO:0000313" key="2">
    <source>
        <dbReference type="Proteomes" id="UP000250123"/>
    </source>
</evidence>
<name>A0A330LW75_9GAMM</name>
<protein>
    <submittedName>
        <fullName evidence="1">Uncharacterized protein</fullName>
    </submittedName>
</protein>
<accession>A0A330LW75</accession>
<dbReference type="EMBL" id="LS483452">
    <property type="protein sequence ID" value="SQH74322.1"/>
    <property type="molecule type" value="Genomic_DNA"/>
</dbReference>
<dbReference type="Proteomes" id="UP000250123">
    <property type="component" value="Chromosome SHEWBE"/>
</dbReference>
<gene>
    <name evidence="1" type="ORF">SHEWBE_0330</name>
</gene>
<dbReference type="KEGG" id="sbk:SHEWBE_0330"/>
<sequence>MQDTNLLPNQPKLILVLIQLDINTE</sequence>
<proteinExistence type="predicted"/>